<gene>
    <name evidence="11" type="ORF">C4520_16275</name>
</gene>
<dbReference type="GO" id="GO:0005524">
    <property type="term" value="F:ATP binding"/>
    <property type="evidence" value="ECO:0007669"/>
    <property type="project" value="UniProtKB-KW"/>
</dbReference>
<dbReference type="Gene3D" id="1.10.287.130">
    <property type="match status" value="1"/>
</dbReference>
<evidence type="ECO:0000313" key="11">
    <source>
        <dbReference type="EMBL" id="RJP17521.1"/>
    </source>
</evidence>
<dbReference type="Pfam" id="PF02518">
    <property type="entry name" value="HATPase_c"/>
    <property type="match status" value="1"/>
</dbReference>
<dbReference type="SMART" id="SM00387">
    <property type="entry name" value="HATPase_c"/>
    <property type="match status" value="1"/>
</dbReference>
<dbReference type="InterPro" id="IPR003661">
    <property type="entry name" value="HisK_dim/P_dom"/>
</dbReference>
<keyword evidence="3" id="KW-0597">Phosphoprotein</keyword>
<accession>A0A3A4NPW6</accession>
<evidence type="ECO:0000256" key="1">
    <source>
        <dbReference type="ARBA" id="ARBA00000085"/>
    </source>
</evidence>
<feature type="transmembrane region" description="Helical" evidence="9">
    <location>
        <begin position="209"/>
        <end position="234"/>
    </location>
</feature>
<dbReference type="InterPro" id="IPR036890">
    <property type="entry name" value="HATPase_C_sf"/>
</dbReference>
<organism evidence="11 12">
    <name type="scientific">Abyssobacteria bacterium (strain SURF_5)</name>
    <dbReference type="NCBI Taxonomy" id="2093360"/>
    <lineage>
        <taxon>Bacteria</taxon>
        <taxon>Pseudomonadati</taxon>
        <taxon>Candidatus Hydrogenedentota</taxon>
        <taxon>Candidatus Abyssobacteria</taxon>
    </lineage>
</organism>
<dbReference type="CDD" id="cd00082">
    <property type="entry name" value="HisKA"/>
    <property type="match status" value="1"/>
</dbReference>
<keyword evidence="6 11" id="KW-0418">Kinase</keyword>
<reference evidence="11 12" key="1">
    <citation type="journal article" date="2017" name="ISME J.">
        <title>Energy and carbon metabolisms in a deep terrestrial subsurface fluid microbial community.</title>
        <authorList>
            <person name="Momper L."/>
            <person name="Jungbluth S.P."/>
            <person name="Lee M.D."/>
            <person name="Amend J.P."/>
        </authorList>
    </citation>
    <scope>NUCLEOTIDE SEQUENCE [LARGE SCALE GENOMIC DNA]</scope>
    <source>
        <strain evidence="11">SURF_5</strain>
    </source>
</reference>
<dbReference type="PANTHER" id="PTHR43065:SF10">
    <property type="entry name" value="PEROXIDE STRESS-ACTIVATED HISTIDINE KINASE MAK3"/>
    <property type="match status" value="1"/>
</dbReference>
<dbReference type="InterPro" id="IPR024478">
    <property type="entry name" value="HlyB_4HB_MCP"/>
</dbReference>
<evidence type="ECO:0000256" key="5">
    <source>
        <dbReference type="ARBA" id="ARBA00022741"/>
    </source>
</evidence>
<keyword evidence="9" id="KW-1133">Transmembrane helix</keyword>
<evidence type="ECO:0000256" key="7">
    <source>
        <dbReference type="ARBA" id="ARBA00022840"/>
    </source>
</evidence>
<feature type="domain" description="Histidine kinase" evidence="10">
    <location>
        <begin position="300"/>
        <end position="511"/>
    </location>
</feature>
<dbReference type="SUPFAM" id="SSF47384">
    <property type="entry name" value="Homodimeric domain of signal transducing histidine kinase"/>
    <property type="match status" value="1"/>
</dbReference>
<dbReference type="AlphaFoldDB" id="A0A3A4NPW6"/>
<comment type="caution">
    <text evidence="11">The sequence shown here is derived from an EMBL/GenBank/DDBJ whole genome shotgun (WGS) entry which is preliminary data.</text>
</comment>
<keyword evidence="5" id="KW-0547">Nucleotide-binding</keyword>
<dbReference type="InterPro" id="IPR004358">
    <property type="entry name" value="Sig_transdc_His_kin-like_C"/>
</dbReference>
<evidence type="ECO:0000259" key="10">
    <source>
        <dbReference type="PROSITE" id="PS50109"/>
    </source>
</evidence>
<dbReference type="SMART" id="SM00388">
    <property type="entry name" value="HisKA"/>
    <property type="match status" value="1"/>
</dbReference>
<feature type="transmembrane region" description="Helical" evidence="9">
    <location>
        <begin position="36"/>
        <end position="59"/>
    </location>
</feature>
<keyword evidence="9" id="KW-0812">Transmembrane</keyword>
<evidence type="ECO:0000256" key="8">
    <source>
        <dbReference type="ARBA" id="ARBA00023012"/>
    </source>
</evidence>
<evidence type="ECO:0000256" key="3">
    <source>
        <dbReference type="ARBA" id="ARBA00022553"/>
    </source>
</evidence>
<dbReference type="PROSITE" id="PS50109">
    <property type="entry name" value="HIS_KIN"/>
    <property type="match status" value="1"/>
</dbReference>
<dbReference type="Proteomes" id="UP000265882">
    <property type="component" value="Unassembled WGS sequence"/>
</dbReference>
<dbReference type="SUPFAM" id="SSF55874">
    <property type="entry name" value="ATPase domain of HSP90 chaperone/DNA topoisomerase II/histidine kinase"/>
    <property type="match status" value="1"/>
</dbReference>
<keyword evidence="4" id="KW-0808">Transferase</keyword>
<dbReference type="PRINTS" id="PR00344">
    <property type="entry name" value="BCTRLSENSOR"/>
</dbReference>
<dbReference type="GO" id="GO:0000155">
    <property type="term" value="F:phosphorelay sensor kinase activity"/>
    <property type="evidence" value="ECO:0007669"/>
    <property type="project" value="InterPro"/>
</dbReference>
<dbReference type="Gene3D" id="3.30.565.10">
    <property type="entry name" value="Histidine kinase-like ATPase, C-terminal domain"/>
    <property type="match status" value="1"/>
</dbReference>
<dbReference type="Pfam" id="PF12729">
    <property type="entry name" value="4HB_MCP_1"/>
    <property type="match status" value="1"/>
</dbReference>
<keyword evidence="9" id="KW-0472">Membrane</keyword>
<dbReference type="InterPro" id="IPR003594">
    <property type="entry name" value="HATPase_dom"/>
</dbReference>
<proteinExistence type="predicted"/>
<dbReference type="EMBL" id="QZKU01000114">
    <property type="protein sequence ID" value="RJP17521.1"/>
    <property type="molecule type" value="Genomic_DNA"/>
</dbReference>
<evidence type="ECO:0000256" key="6">
    <source>
        <dbReference type="ARBA" id="ARBA00022777"/>
    </source>
</evidence>
<dbReference type="InterPro" id="IPR036097">
    <property type="entry name" value="HisK_dim/P_sf"/>
</dbReference>
<evidence type="ECO:0000313" key="12">
    <source>
        <dbReference type="Proteomes" id="UP000265882"/>
    </source>
</evidence>
<keyword evidence="8" id="KW-0902">Two-component regulatory system</keyword>
<dbReference type="PANTHER" id="PTHR43065">
    <property type="entry name" value="SENSOR HISTIDINE KINASE"/>
    <property type="match status" value="1"/>
</dbReference>
<dbReference type="InterPro" id="IPR005467">
    <property type="entry name" value="His_kinase_dom"/>
</dbReference>
<keyword evidence="7" id="KW-0067">ATP-binding</keyword>
<evidence type="ECO:0000256" key="4">
    <source>
        <dbReference type="ARBA" id="ARBA00022679"/>
    </source>
</evidence>
<name>A0A3A4NPW6_ABYX5</name>
<protein>
    <recommendedName>
        <fullName evidence="2">histidine kinase</fullName>
        <ecNumber evidence="2">2.7.13.3</ecNumber>
    </recommendedName>
</protein>
<dbReference type="EC" id="2.7.13.3" evidence="2"/>
<evidence type="ECO:0000256" key="9">
    <source>
        <dbReference type="SAM" id="Phobius"/>
    </source>
</evidence>
<dbReference type="Pfam" id="PF00512">
    <property type="entry name" value="HisKA"/>
    <property type="match status" value="1"/>
</dbReference>
<evidence type="ECO:0000256" key="2">
    <source>
        <dbReference type="ARBA" id="ARBA00012438"/>
    </source>
</evidence>
<comment type="catalytic activity">
    <reaction evidence="1">
        <text>ATP + protein L-histidine = ADP + protein N-phospho-L-histidine.</text>
        <dbReference type="EC" id="2.7.13.3"/>
    </reaction>
</comment>
<sequence>MDNQLSTVTPAGGNQSDGRPAGLLAFWSRLGLRSRILITLGGLVVITAAGGIVMIWYTYRMEKLLMSVLEENVASLQVAKGLETALLNQRGYVSYYLLEKNPDWLKELGRSRQDFDERMREARALECVGGHAQILDKIEAEYRTYIDGKDETITLYLSGHREEGEKLHRDLRQKFSKVLELCGEYNEMHNREIHEMWLRGQAQARGLRGIAAAAVSAAVLIGGFLSFVLVVQILDPIRRLAIQTSGKNGSDRSLDEVAALKSGVRGLMEDVDQTHLELERSRTRLLQSERMALVGKLAAEAAHSIRNPMTSIKMRLFSLQRSIGPAVARDDFDVISEELRHLDNIVRNFLEFSRPPKLKVQKVDVSDAVDSVLQLLEKRLERHGVKLERERRNSIPCIDADPELLKEVMVNLIVNACDAMGEGGKILITEEEGLAEEIGRVALIQIADTGPGIPESIRDKIFQPFFTTKEEGTGLGLSIAARIVEEHGGRLTVRSEENLGATFIIALPIKEEPA</sequence>